<keyword evidence="1" id="KW-0805">Transcription regulation</keyword>
<feature type="domain" description="HTH lacI-type" evidence="4">
    <location>
        <begin position="14"/>
        <end position="68"/>
    </location>
</feature>
<sequence length="343" mass="36358">MDHAQRGAQRPKSPSIGDVARLAGVSAQTVSRVSTGAQNVRPATRMRVQEAMSKLGYVPNRAARALRSGAFGALGIITQRLERTGDALTTAAVVSSAQERGYATTLLEVRNPDSGELRDASDRLSHLAVDGLIIIRAGHATHRSLTLPPALPVAVSDSRLVGHYSSVVANQIGGTQEAVRHLLGLGHRTVHHIAGAADSQPAVVRSATWRRCLNEHGIVPPEPLQGDWTARSGYQAGQRLAADPDVTAVYCANDEMAFGLMRALHEAGRRVPDDVSVIGFDGIALSEFSSPPLTTIRQDFTRIGTELVRLVAEQLDGAATGTPSRVVVPTELLVRGTTAPPAR</sequence>
<dbReference type="Proteomes" id="UP001244136">
    <property type="component" value="Chromosome"/>
</dbReference>
<evidence type="ECO:0000256" key="3">
    <source>
        <dbReference type="ARBA" id="ARBA00023163"/>
    </source>
</evidence>
<dbReference type="GO" id="GO:0003677">
    <property type="term" value="F:DNA binding"/>
    <property type="evidence" value="ECO:0007669"/>
    <property type="project" value="UniProtKB-KW"/>
</dbReference>
<evidence type="ECO:0000313" key="6">
    <source>
        <dbReference type="Proteomes" id="UP001244136"/>
    </source>
</evidence>
<accession>A0ABY8PZT8</accession>
<dbReference type="InterPro" id="IPR010982">
    <property type="entry name" value="Lambda_DNA-bd_dom_sf"/>
</dbReference>
<dbReference type="Gene3D" id="3.40.50.2300">
    <property type="match status" value="2"/>
</dbReference>
<proteinExistence type="predicted"/>
<name>A0ABY8PZT8_9ACTN</name>
<dbReference type="SUPFAM" id="SSF53822">
    <property type="entry name" value="Periplasmic binding protein-like I"/>
    <property type="match status" value="1"/>
</dbReference>
<evidence type="ECO:0000256" key="2">
    <source>
        <dbReference type="ARBA" id="ARBA00023125"/>
    </source>
</evidence>
<reference evidence="5 6" key="1">
    <citation type="journal article" date="2008" name="Int. J. Syst. Evol. Microbiol.">
        <title>Tessaracoccus flavescens sp. nov., isolated from marine sediment.</title>
        <authorList>
            <person name="Lee D.W."/>
            <person name="Lee S.D."/>
        </authorList>
    </citation>
    <scope>NUCLEOTIDE SEQUENCE [LARGE SCALE GENOMIC DNA]</scope>
    <source>
        <strain evidence="5 6">T21</strain>
    </source>
</reference>
<protein>
    <submittedName>
        <fullName evidence="5">LacI family DNA-binding transcriptional regulator</fullName>
    </submittedName>
</protein>
<dbReference type="EMBL" id="CP123967">
    <property type="protein sequence ID" value="WGT48028.1"/>
    <property type="molecule type" value="Genomic_DNA"/>
</dbReference>
<organism evidence="5 6">
    <name type="scientific">Tessaracoccus lacteus</name>
    <dbReference type="NCBI Taxonomy" id="3041766"/>
    <lineage>
        <taxon>Bacteria</taxon>
        <taxon>Bacillati</taxon>
        <taxon>Actinomycetota</taxon>
        <taxon>Actinomycetes</taxon>
        <taxon>Propionibacteriales</taxon>
        <taxon>Propionibacteriaceae</taxon>
        <taxon>Tessaracoccus</taxon>
    </lineage>
</organism>
<dbReference type="PROSITE" id="PS50932">
    <property type="entry name" value="HTH_LACI_2"/>
    <property type="match status" value="1"/>
</dbReference>
<dbReference type="CDD" id="cd01574">
    <property type="entry name" value="PBP1_LacI"/>
    <property type="match status" value="1"/>
</dbReference>
<dbReference type="Pfam" id="PF13377">
    <property type="entry name" value="Peripla_BP_3"/>
    <property type="match status" value="1"/>
</dbReference>
<dbReference type="InterPro" id="IPR046335">
    <property type="entry name" value="LacI/GalR-like_sensor"/>
</dbReference>
<evidence type="ECO:0000313" key="5">
    <source>
        <dbReference type="EMBL" id="WGT48028.1"/>
    </source>
</evidence>
<gene>
    <name evidence="5" type="ORF">QH948_04500</name>
</gene>
<dbReference type="Gene3D" id="1.10.260.40">
    <property type="entry name" value="lambda repressor-like DNA-binding domains"/>
    <property type="match status" value="1"/>
</dbReference>
<dbReference type="PANTHER" id="PTHR30146">
    <property type="entry name" value="LACI-RELATED TRANSCRIPTIONAL REPRESSOR"/>
    <property type="match status" value="1"/>
</dbReference>
<dbReference type="InterPro" id="IPR028082">
    <property type="entry name" value="Peripla_BP_I"/>
</dbReference>
<dbReference type="CDD" id="cd01392">
    <property type="entry name" value="HTH_LacI"/>
    <property type="match status" value="1"/>
</dbReference>
<dbReference type="RefSeq" id="WP_281145686.1">
    <property type="nucleotide sequence ID" value="NZ_CP123967.1"/>
</dbReference>
<keyword evidence="3" id="KW-0804">Transcription</keyword>
<dbReference type="InterPro" id="IPR000843">
    <property type="entry name" value="HTH_LacI"/>
</dbReference>
<dbReference type="SMART" id="SM00354">
    <property type="entry name" value="HTH_LACI"/>
    <property type="match status" value="1"/>
</dbReference>
<dbReference type="Pfam" id="PF00356">
    <property type="entry name" value="LacI"/>
    <property type="match status" value="1"/>
</dbReference>
<evidence type="ECO:0000259" key="4">
    <source>
        <dbReference type="PROSITE" id="PS50932"/>
    </source>
</evidence>
<keyword evidence="6" id="KW-1185">Reference proteome</keyword>
<keyword evidence="2 5" id="KW-0238">DNA-binding</keyword>
<dbReference type="SUPFAM" id="SSF47413">
    <property type="entry name" value="lambda repressor-like DNA-binding domains"/>
    <property type="match status" value="1"/>
</dbReference>
<evidence type="ECO:0000256" key="1">
    <source>
        <dbReference type="ARBA" id="ARBA00023015"/>
    </source>
</evidence>
<dbReference type="PANTHER" id="PTHR30146:SF153">
    <property type="entry name" value="LACTOSE OPERON REPRESSOR"/>
    <property type="match status" value="1"/>
</dbReference>